<evidence type="ECO:0000313" key="12">
    <source>
        <dbReference type="Proteomes" id="UP001652564"/>
    </source>
</evidence>
<evidence type="ECO:0000256" key="3">
    <source>
        <dbReference type="ARBA" id="ARBA00022553"/>
    </source>
</evidence>
<dbReference type="InterPro" id="IPR036890">
    <property type="entry name" value="HATPase_C_sf"/>
</dbReference>
<accession>A0ABT2ZLK4</accession>
<dbReference type="EMBL" id="JAOWKZ010000002">
    <property type="protein sequence ID" value="MCV2871942.1"/>
    <property type="molecule type" value="Genomic_DNA"/>
</dbReference>
<evidence type="ECO:0000313" key="11">
    <source>
        <dbReference type="EMBL" id="MCV2871942.1"/>
    </source>
</evidence>
<organism evidence="11 12">
    <name type="scientific">Albidovulum litorale</name>
    <dbReference type="NCBI Taxonomy" id="2984134"/>
    <lineage>
        <taxon>Bacteria</taxon>
        <taxon>Pseudomonadati</taxon>
        <taxon>Pseudomonadota</taxon>
        <taxon>Alphaproteobacteria</taxon>
        <taxon>Rhodobacterales</taxon>
        <taxon>Paracoccaceae</taxon>
        <taxon>Albidovulum</taxon>
    </lineage>
</organism>
<keyword evidence="5" id="KW-0547">Nucleotide-binding</keyword>
<keyword evidence="12" id="KW-1185">Reference proteome</keyword>
<feature type="domain" description="Histidine kinase" evidence="10">
    <location>
        <begin position="250"/>
        <end position="460"/>
    </location>
</feature>
<dbReference type="Proteomes" id="UP001652564">
    <property type="component" value="Unassembled WGS sequence"/>
</dbReference>
<dbReference type="Gene3D" id="3.30.565.10">
    <property type="entry name" value="Histidine kinase-like ATPase, C-terminal domain"/>
    <property type="match status" value="1"/>
</dbReference>
<comment type="catalytic activity">
    <reaction evidence="1">
        <text>ATP + protein L-histidine = ADP + protein N-phospho-L-histidine.</text>
        <dbReference type="EC" id="2.7.13.3"/>
    </reaction>
</comment>
<comment type="caution">
    <text evidence="11">The sequence shown here is derived from an EMBL/GenBank/DDBJ whole genome shotgun (WGS) entry which is preliminary data.</text>
</comment>
<dbReference type="InterPro" id="IPR005467">
    <property type="entry name" value="His_kinase_dom"/>
</dbReference>
<keyword evidence="9" id="KW-0812">Transmembrane</keyword>
<dbReference type="PANTHER" id="PTHR43065:SF10">
    <property type="entry name" value="PEROXIDE STRESS-ACTIVATED HISTIDINE KINASE MAK3"/>
    <property type="match status" value="1"/>
</dbReference>
<proteinExistence type="predicted"/>
<evidence type="ECO:0000256" key="7">
    <source>
        <dbReference type="ARBA" id="ARBA00022840"/>
    </source>
</evidence>
<dbReference type="InterPro" id="IPR004358">
    <property type="entry name" value="Sig_transdc_His_kin-like_C"/>
</dbReference>
<dbReference type="SMART" id="SM00387">
    <property type="entry name" value="HATPase_c"/>
    <property type="match status" value="1"/>
</dbReference>
<dbReference type="PROSITE" id="PS50109">
    <property type="entry name" value="HIS_KIN"/>
    <property type="match status" value="1"/>
</dbReference>
<evidence type="ECO:0000256" key="4">
    <source>
        <dbReference type="ARBA" id="ARBA00022679"/>
    </source>
</evidence>
<evidence type="ECO:0000256" key="6">
    <source>
        <dbReference type="ARBA" id="ARBA00022777"/>
    </source>
</evidence>
<name>A0ABT2ZLK4_9RHOB</name>
<keyword evidence="4" id="KW-0808">Transferase</keyword>
<keyword evidence="8" id="KW-0902">Two-component regulatory system</keyword>
<dbReference type="PANTHER" id="PTHR43065">
    <property type="entry name" value="SENSOR HISTIDINE KINASE"/>
    <property type="match status" value="1"/>
</dbReference>
<keyword evidence="3" id="KW-0597">Phosphoprotein</keyword>
<evidence type="ECO:0000256" key="2">
    <source>
        <dbReference type="ARBA" id="ARBA00012438"/>
    </source>
</evidence>
<dbReference type="Pfam" id="PF00512">
    <property type="entry name" value="HisKA"/>
    <property type="match status" value="1"/>
</dbReference>
<dbReference type="SUPFAM" id="SSF55874">
    <property type="entry name" value="ATPase domain of HSP90 chaperone/DNA topoisomerase II/histidine kinase"/>
    <property type="match status" value="1"/>
</dbReference>
<evidence type="ECO:0000259" key="10">
    <source>
        <dbReference type="PROSITE" id="PS50109"/>
    </source>
</evidence>
<dbReference type="EC" id="2.7.13.3" evidence="2"/>
<evidence type="ECO:0000256" key="8">
    <source>
        <dbReference type="ARBA" id="ARBA00023012"/>
    </source>
</evidence>
<dbReference type="Gene3D" id="1.10.287.130">
    <property type="match status" value="1"/>
</dbReference>
<evidence type="ECO:0000256" key="9">
    <source>
        <dbReference type="SAM" id="Phobius"/>
    </source>
</evidence>
<dbReference type="RefSeq" id="WP_263739147.1">
    <property type="nucleotide sequence ID" value="NZ_JAOWKZ010000002.1"/>
</dbReference>
<keyword evidence="6 11" id="KW-0418">Kinase</keyword>
<dbReference type="InterPro" id="IPR003661">
    <property type="entry name" value="HisK_dim/P_dom"/>
</dbReference>
<protein>
    <recommendedName>
        <fullName evidence="2">histidine kinase</fullName>
        <ecNumber evidence="2">2.7.13.3</ecNumber>
    </recommendedName>
</protein>
<dbReference type="Pfam" id="PF02518">
    <property type="entry name" value="HATPase_c"/>
    <property type="match status" value="1"/>
</dbReference>
<evidence type="ECO:0000256" key="5">
    <source>
        <dbReference type="ARBA" id="ARBA00022741"/>
    </source>
</evidence>
<dbReference type="InterPro" id="IPR036097">
    <property type="entry name" value="HisK_dim/P_sf"/>
</dbReference>
<reference evidence="11 12" key="1">
    <citation type="submission" date="2022-10" db="EMBL/GenBank/DDBJ databases">
        <title>Defluviimonas sp. nov., isolated from ocean surface sediments.</title>
        <authorList>
            <person name="He W."/>
            <person name="Wang L."/>
            <person name="Zhang D.-F."/>
        </authorList>
    </citation>
    <scope>NUCLEOTIDE SEQUENCE [LARGE SCALE GENOMIC DNA]</scope>
    <source>
        <strain evidence="11 12">WL0050</strain>
    </source>
</reference>
<keyword evidence="9" id="KW-0472">Membrane</keyword>
<keyword evidence="7" id="KW-0067">ATP-binding</keyword>
<sequence length="477" mass="52214">MLFNTLSGRFLLLTAAFVMLAEILIFVPSVARFREDYIMSRLERAQIASLALLATDGMIDQNLEQELLANAEVFNVVLRRDEVRQLVLSSPIPAPIEQSFDLRDAPAWELIRDAVACLADPQNRVIRVIGAPVRQAGLLIEATMDTGPLRSAMIDYGLRILGLSALISAVTAALLFLAVRRLLVTPIRRVVNHMSVYAEAPEDARRVIEPQSKVVELREAEEALQSMQHQLTGALRQKDRLAQLGGAVAKVSHDLRNILTSAQLFADRMETSDDPMVKRAAPKLVNSISRAVGLCESTLAFGKAEEPAPTLTRFMVSTLIRDVVESEKLAAGENDVEFVTDVPQTLAVRADHEQLYRVLTNLVRNARQAIEATRAPGTIEISAGEEEEGWWLRVGDTGPGLPERAREHLFQPFQGGFRKGGTGLGLAISAELIRGHGGRLELLRSDAEGTEFVIHLPRDLVLGLAAPATRIVAATEA</sequence>
<evidence type="ECO:0000256" key="1">
    <source>
        <dbReference type="ARBA" id="ARBA00000085"/>
    </source>
</evidence>
<feature type="transmembrane region" description="Helical" evidence="9">
    <location>
        <begin position="160"/>
        <end position="179"/>
    </location>
</feature>
<gene>
    <name evidence="11" type="ORF">OEZ71_06500</name>
</gene>
<keyword evidence="9" id="KW-1133">Transmembrane helix</keyword>
<dbReference type="CDD" id="cd00075">
    <property type="entry name" value="HATPase"/>
    <property type="match status" value="1"/>
</dbReference>
<dbReference type="InterPro" id="IPR003594">
    <property type="entry name" value="HATPase_dom"/>
</dbReference>
<dbReference type="SMART" id="SM00388">
    <property type="entry name" value="HisKA"/>
    <property type="match status" value="1"/>
</dbReference>
<dbReference type="SUPFAM" id="SSF47384">
    <property type="entry name" value="Homodimeric domain of signal transducing histidine kinase"/>
    <property type="match status" value="1"/>
</dbReference>
<dbReference type="GO" id="GO:0016301">
    <property type="term" value="F:kinase activity"/>
    <property type="evidence" value="ECO:0007669"/>
    <property type="project" value="UniProtKB-KW"/>
</dbReference>
<feature type="transmembrane region" description="Helical" evidence="9">
    <location>
        <begin position="12"/>
        <end position="31"/>
    </location>
</feature>
<dbReference type="PRINTS" id="PR00344">
    <property type="entry name" value="BCTRLSENSOR"/>
</dbReference>